<evidence type="ECO:0008006" key="2">
    <source>
        <dbReference type="Google" id="ProtNLM"/>
    </source>
</evidence>
<feature type="non-terminal residue" evidence="1">
    <location>
        <position position="1"/>
    </location>
</feature>
<reference evidence="1" key="1">
    <citation type="submission" date="2018-05" db="EMBL/GenBank/DDBJ databases">
        <authorList>
            <person name="Lanie J.A."/>
            <person name="Ng W.-L."/>
            <person name="Kazmierczak K.M."/>
            <person name="Andrzejewski T.M."/>
            <person name="Davidsen T.M."/>
            <person name="Wayne K.J."/>
            <person name="Tettelin H."/>
            <person name="Glass J.I."/>
            <person name="Rusch D."/>
            <person name="Podicherti R."/>
            <person name="Tsui H.-C.T."/>
            <person name="Winkler M.E."/>
        </authorList>
    </citation>
    <scope>NUCLEOTIDE SEQUENCE</scope>
</reference>
<dbReference type="Gene3D" id="3.40.50.2000">
    <property type="entry name" value="Glycogen Phosphorylase B"/>
    <property type="match status" value="2"/>
</dbReference>
<dbReference type="SUPFAM" id="SSF53756">
    <property type="entry name" value="UDP-Glycosyltransferase/glycogen phosphorylase"/>
    <property type="match status" value="1"/>
</dbReference>
<dbReference type="PANTHER" id="PTHR12526">
    <property type="entry name" value="GLYCOSYLTRANSFERASE"/>
    <property type="match status" value="1"/>
</dbReference>
<accession>A0A382VUM3</accession>
<name>A0A382VUM3_9ZZZZ</name>
<dbReference type="AlphaFoldDB" id="A0A382VUM3"/>
<organism evidence="1">
    <name type="scientific">marine metagenome</name>
    <dbReference type="NCBI Taxonomy" id="408172"/>
    <lineage>
        <taxon>unclassified sequences</taxon>
        <taxon>metagenomes</taxon>
        <taxon>ecological metagenomes</taxon>
    </lineage>
</organism>
<protein>
    <recommendedName>
        <fullName evidence="2">Glycosyl transferase family 1 domain-containing protein</fullName>
    </recommendedName>
</protein>
<dbReference type="EMBL" id="UINC01154444">
    <property type="protein sequence ID" value="SVD49735.1"/>
    <property type="molecule type" value="Genomic_DNA"/>
</dbReference>
<proteinExistence type="predicted"/>
<gene>
    <name evidence="1" type="ORF">METZ01_LOCUS402589</name>
</gene>
<sequence>ALGYVSDIVGFYNSLDLMVLSTHGEGLPRVIGEAMATGVPCIATDVGDIAKIVGKTGIVVPRSNPEKFSDAIRIMSSLTEAEKQQKGEQARQRIIDEYSIDRMVVEYTEIYEQLILSA</sequence>
<evidence type="ECO:0000313" key="1">
    <source>
        <dbReference type="EMBL" id="SVD49735.1"/>
    </source>
</evidence>
<dbReference type="Pfam" id="PF13692">
    <property type="entry name" value="Glyco_trans_1_4"/>
    <property type="match status" value="1"/>
</dbReference>